<dbReference type="InterPro" id="IPR012724">
    <property type="entry name" value="DnaJ"/>
</dbReference>
<evidence type="ECO:0000256" key="10">
    <source>
        <dbReference type="PROSITE-ProRule" id="PRU00546"/>
    </source>
</evidence>
<keyword evidence="8" id="KW-0143">Chaperone</keyword>
<dbReference type="EMBL" id="KZ989299">
    <property type="protein sequence ID" value="RKP26952.1"/>
    <property type="molecule type" value="Genomic_DNA"/>
</dbReference>
<reference evidence="15" key="1">
    <citation type="journal article" date="2018" name="Nat. Microbiol.">
        <title>Leveraging single-cell genomics to expand the fungal tree of life.</title>
        <authorList>
            <person name="Ahrendt S.R."/>
            <person name="Quandt C.A."/>
            <person name="Ciobanu D."/>
            <person name="Clum A."/>
            <person name="Salamov A."/>
            <person name="Andreopoulos B."/>
            <person name="Cheng J.F."/>
            <person name="Woyke T."/>
            <person name="Pelin A."/>
            <person name="Henrissat B."/>
            <person name="Reynolds N.K."/>
            <person name="Benny G.L."/>
            <person name="Smith M.E."/>
            <person name="James T.Y."/>
            <person name="Grigoriev I.V."/>
        </authorList>
    </citation>
    <scope>NUCLEOTIDE SEQUENCE [LARGE SCALE GENOMIC DNA]</scope>
    <source>
        <strain evidence="15">Benny S71-1</strain>
    </source>
</reference>
<dbReference type="SUPFAM" id="SSF57938">
    <property type="entry name" value="DnaJ/Hsp40 cysteine-rich domain"/>
    <property type="match status" value="1"/>
</dbReference>
<feature type="zinc finger region" description="CR-type" evidence="10">
    <location>
        <begin position="219"/>
        <end position="299"/>
    </location>
</feature>
<dbReference type="GO" id="GO:0051082">
    <property type="term" value="F:unfolded protein binding"/>
    <property type="evidence" value="ECO:0007669"/>
    <property type="project" value="InterPro"/>
</dbReference>
<dbReference type="PROSITE" id="PS51188">
    <property type="entry name" value="ZF_CR"/>
    <property type="match status" value="1"/>
</dbReference>
<dbReference type="SUPFAM" id="SSF46565">
    <property type="entry name" value="Chaperone J-domain"/>
    <property type="match status" value="1"/>
</dbReference>
<dbReference type="PANTHER" id="PTHR43096:SF52">
    <property type="entry name" value="DNAJ HOMOLOG 1, MITOCHONDRIAL-RELATED"/>
    <property type="match status" value="1"/>
</dbReference>
<keyword evidence="2" id="KW-0235">DNA replication</keyword>
<dbReference type="GO" id="GO:0042026">
    <property type="term" value="P:protein refolding"/>
    <property type="evidence" value="ECO:0007669"/>
    <property type="project" value="TreeGrafter"/>
</dbReference>
<dbReference type="FunFam" id="2.60.260.20:FF:000005">
    <property type="entry name" value="Chaperone protein dnaJ 1, mitochondrial"/>
    <property type="match status" value="1"/>
</dbReference>
<dbReference type="Pfam" id="PF00684">
    <property type="entry name" value="DnaJ_CXXCXGXG"/>
    <property type="match status" value="1"/>
</dbReference>
<dbReference type="GO" id="GO:0005524">
    <property type="term" value="F:ATP binding"/>
    <property type="evidence" value="ECO:0007669"/>
    <property type="project" value="InterPro"/>
</dbReference>
<dbReference type="Gene3D" id="1.10.287.110">
    <property type="entry name" value="DnaJ domain"/>
    <property type="match status" value="1"/>
</dbReference>
<dbReference type="GO" id="GO:0031072">
    <property type="term" value="F:heat shock protein binding"/>
    <property type="evidence" value="ECO:0007669"/>
    <property type="project" value="InterPro"/>
</dbReference>
<proteinExistence type="inferred from homology"/>
<dbReference type="GO" id="GO:0006260">
    <property type="term" value="P:DNA replication"/>
    <property type="evidence" value="ECO:0007669"/>
    <property type="project" value="UniProtKB-KW"/>
</dbReference>
<dbReference type="InterPro" id="IPR001623">
    <property type="entry name" value="DnaJ_domain"/>
</dbReference>
<gene>
    <name evidence="14" type="ORF">SYNPS1DRAFT_32591</name>
</gene>
<dbReference type="SUPFAM" id="SSF49493">
    <property type="entry name" value="HSP40/DnaJ peptide-binding domain"/>
    <property type="match status" value="2"/>
</dbReference>
<keyword evidence="4" id="KW-0677">Repeat</keyword>
<dbReference type="PRINTS" id="PR00625">
    <property type="entry name" value="JDOMAIN"/>
</dbReference>
<dbReference type="FunFam" id="2.10.230.10:FF:000002">
    <property type="entry name" value="Molecular chaperone DnaJ"/>
    <property type="match status" value="1"/>
</dbReference>
<evidence type="ECO:0000256" key="4">
    <source>
        <dbReference type="ARBA" id="ARBA00022737"/>
    </source>
</evidence>
<evidence type="ECO:0000256" key="7">
    <source>
        <dbReference type="ARBA" id="ARBA00023016"/>
    </source>
</evidence>
<evidence type="ECO:0000256" key="8">
    <source>
        <dbReference type="ARBA" id="ARBA00023186"/>
    </source>
</evidence>
<dbReference type="CDD" id="cd10747">
    <property type="entry name" value="DnaJ_C"/>
    <property type="match status" value="1"/>
</dbReference>
<keyword evidence="3 10" id="KW-0479">Metal-binding</keyword>
<dbReference type="Gene3D" id="2.10.230.10">
    <property type="entry name" value="Heat shock protein DnaJ, cysteine-rich domain"/>
    <property type="match status" value="1"/>
</dbReference>
<evidence type="ECO:0000256" key="9">
    <source>
        <dbReference type="ARBA" id="ARBA00072890"/>
    </source>
</evidence>
<dbReference type="FunFam" id="1.10.287.110:FF:000031">
    <property type="entry name" value="Molecular chaperone DnaJ"/>
    <property type="match status" value="1"/>
</dbReference>
<evidence type="ECO:0000256" key="1">
    <source>
        <dbReference type="ARBA" id="ARBA00022490"/>
    </source>
</evidence>
<evidence type="ECO:0000256" key="6">
    <source>
        <dbReference type="ARBA" id="ARBA00022833"/>
    </source>
</evidence>
<dbReference type="NCBIfam" id="NF008035">
    <property type="entry name" value="PRK10767.1"/>
    <property type="match status" value="1"/>
</dbReference>
<dbReference type="GO" id="GO:0008270">
    <property type="term" value="F:zinc ion binding"/>
    <property type="evidence" value="ECO:0007669"/>
    <property type="project" value="UniProtKB-KW"/>
</dbReference>
<feature type="compositionally biased region" description="Low complexity" evidence="11">
    <location>
        <begin position="442"/>
        <end position="456"/>
    </location>
</feature>
<dbReference type="InterPro" id="IPR036410">
    <property type="entry name" value="HSP_DnaJ_Cys-rich_dom_sf"/>
</dbReference>
<keyword evidence="15" id="KW-1185">Reference proteome</keyword>
<organism evidence="14 15">
    <name type="scientific">Syncephalis pseudoplumigaleata</name>
    <dbReference type="NCBI Taxonomy" id="1712513"/>
    <lineage>
        <taxon>Eukaryota</taxon>
        <taxon>Fungi</taxon>
        <taxon>Fungi incertae sedis</taxon>
        <taxon>Zoopagomycota</taxon>
        <taxon>Zoopagomycotina</taxon>
        <taxon>Zoopagomycetes</taxon>
        <taxon>Zoopagales</taxon>
        <taxon>Piptocephalidaceae</taxon>
        <taxon>Syncephalis</taxon>
    </lineage>
</organism>
<name>A0A4P9Z4G3_9FUNG</name>
<feature type="domain" description="CR-type" evidence="13">
    <location>
        <begin position="219"/>
        <end position="299"/>
    </location>
</feature>
<protein>
    <recommendedName>
        <fullName evidence="9">DnaJ homolog 1, mitochondrial</fullName>
    </recommendedName>
</protein>
<dbReference type="Pfam" id="PF01556">
    <property type="entry name" value="DnaJ_C"/>
    <property type="match status" value="1"/>
</dbReference>
<keyword evidence="1" id="KW-0963">Cytoplasm</keyword>
<feature type="compositionally biased region" description="Basic and acidic residues" evidence="11">
    <location>
        <begin position="475"/>
        <end position="495"/>
    </location>
</feature>
<dbReference type="AlphaFoldDB" id="A0A4P9Z4G3"/>
<keyword evidence="6 10" id="KW-0862">Zinc</keyword>
<evidence type="ECO:0000256" key="11">
    <source>
        <dbReference type="SAM" id="MobiDB-lite"/>
    </source>
</evidence>
<dbReference type="Pfam" id="PF00226">
    <property type="entry name" value="DnaJ"/>
    <property type="match status" value="1"/>
</dbReference>
<dbReference type="GO" id="GO:0009408">
    <property type="term" value="P:response to heat"/>
    <property type="evidence" value="ECO:0007669"/>
    <property type="project" value="InterPro"/>
</dbReference>
<keyword evidence="5 10" id="KW-0863">Zinc-finger</keyword>
<dbReference type="SMART" id="SM00271">
    <property type="entry name" value="DnaJ"/>
    <property type="match status" value="1"/>
</dbReference>
<feature type="region of interest" description="Disordered" evidence="11">
    <location>
        <begin position="437"/>
        <end position="504"/>
    </location>
</feature>
<feature type="domain" description="J" evidence="12">
    <location>
        <begin position="90"/>
        <end position="154"/>
    </location>
</feature>
<dbReference type="InterPro" id="IPR018253">
    <property type="entry name" value="DnaJ_domain_CS"/>
</dbReference>
<evidence type="ECO:0000259" key="12">
    <source>
        <dbReference type="PROSITE" id="PS50076"/>
    </source>
</evidence>
<evidence type="ECO:0000313" key="15">
    <source>
        <dbReference type="Proteomes" id="UP000278143"/>
    </source>
</evidence>
<keyword evidence="7" id="KW-0346">Stress response</keyword>
<dbReference type="PANTHER" id="PTHR43096">
    <property type="entry name" value="DNAJ HOMOLOG 1, MITOCHONDRIAL-RELATED"/>
    <property type="match status" value="1"/>
</dbReference>
<dbReference type="InterPro" id="IPR036869">
    <property type="entry name" value="J_dom_sf"/>
</dbReference>
<dbReference type="InterPro" id="IPR008971">
    <property type="entry name" value="HSP40/DnaJ_pept-bd"/>
</dbReference>
<sequence>MASRFSSVLRVRPTATARVTSPVLARSGAVLPVHTSGVYPATGEARFFSGWCRSPLARDRRSSSATRIAPAARRVNCFHTTATNWALKRDAYEVLGISRTASQSEVKKAYYALARKYHPDTNKGKDAHDKFVEIQEAYEILSDEQKRAAYDQFGHAGFNGEAPPGAGGFPGAHPFGGAGGAGFSPNDIFEQFFGGGFRQAGARGGGFQTVGDDLQAVKGTTKNIRIAPIVVCRPCKGNGTKDGKRPESCKACHGTGHRVVMQGPFQMATPCNVCSGTGEFISTANQCRTCKGAKRVRESKTVSVDIPPGVDNDVKVRLAGEGDTPEDGNGPRGDLYVQLKVEPSPIFKRQGADVYLDVSVPLQKAILGGTLRIPTLDGDVEMNVTAGTQPDEVRVLRQRGIKRLNSKDRGNQYVKMKVGIPTKLTSRQRELLEAFAAEIDGSRSSSGSTTTTQSSSNDDPSRTSENKSSSFFKSAFDKLRGKQESSDKKEDDTGDSKNTTTNKE</sequence>
<evidence type="ECO:0000259" key="13">
    <source>
        <dbReference type="PROSITE" id="PS51188"/>
    </source>
</evidence>
<evidence type="ECO:0000256" key="5">
    <source>
        <dbReference type="ARBA" id="ARBA00022771"/>
    </source>
</evidence>
<dbReference type="CDD" id="cd10719">
    <property type="entry name" value="DnaJ_zf"/>
    <property type="match status" value="1"/>
</dbReference>
<accession>A0A4P9Z4G3</accession>
<evidence type="ECO:0000313" key="14">
    <source>
        <dbReference type="EMBL" id="RKP26952.1"/>
    </source>
</evidence>
<dbReference type="PROSITE" id="PS00636">
    <property type="entry name" value="DNAJ_1"/>
    <property type="match status" value="1"/>
</dbReference>
<dbReference type="GO" id="GO:0005737">
    <property type="term" value="C:cytoplasm"/>
    <property type="evidence" value="ECO:0007669"/>
    <property type="project" value="TreeGrafter"/>
</dbReference>
<dbReference type="Proteomes" id="UP000278143">
    <property type="component" value="Unassembled WGS sequence"/>
</dbReference>
<dbReference type="InterPro" id="IPR002939">
    <property type="entry name" value="DnaJ_C"/>
</dbReference>
<dbReference type="InterPro" id="IPR001305">
    <property type="entry name" value="HSP_DnaJ_Cys-rich_dom"/>
</dbReference>
<dbReference type="OrthoDB" id="10256793at2759"/>
<evidence type="ECO:0000256" key="2">
    <source>
        <dbReference type="ARBA" id="ARBA00022705"/>
    </source>
</evidence>
<dbReference type="PROSITE" id="PS50076">
    <property type="entry name" value="DNAJ_2"/>
    <property type="match status" value="1"/>
</dbReference>
<evidence type="ECO:0000256" key="3">
    <source>
        <dbReference type="ARBA" id="ARBA00022723"/>
    </source>
</evidence>
<dbReference type="HAMAP" id="MF_01152">
    <property type="entry name" value="DnaJ"/>
    <property type="match status" value="1"/>
</dbReference>
<dbReference type="Gene3D" id="2.60.260.20">
    <property type="entry name" value="Urease metallochaperone UreE, N-terminal domain"/>
    <property type="match status" value="2"/>
</dbReference>
<dbReference type="CDD" id="cd06257">
    <property type="entry name" value="DnaJ"/>
    <property type="match status" value="1"/>
</dbReference>